<proteinExistence type="predicted"/>
<protein>
    <submittedName>
        <fullName evidence="1">Uncharacterized protein</fullName>
    </submittedName>
</protein>
<name>A0ABU6XQC0_9FABA</name>
<evidence type="ECO:0000313" key="1">
    <source>
        <dbReference type="EMBL" id="MED6199720.1"/>
    </source>
</evidence>
<dbReference type="Proteomes" id="UP001341840">
    <property type="component" value="Unassembled WGS sequence"/>
</dbReference>
<dbReference type="EMBL" id="JASCZI010212538">
    <property type="protein sequence ID" value="MED6199720.1"/>
    <property type="molecule type" value="Genomic_DNA"/>
</dbReference>
<sequence length="115" mass="12531">MISPKRATSALSWRINATASPLDFPNKSVSGYRACYQTKKVEQQMFHLSSSLPLFDATARSQLSEKLLTLETGLARKLKEGNCSSELEATRAVGSVPTRGRTFISKASPAVRGIK</sequence>
<accession>A0ABU6XQC0</accession>
<evidence type="ECO:0000313" key="2">
    <source>
        <dbReference type="Proteomes" id="UP001341840"/>
    </source>
</evidence>
<keyword evidence="2" id="KW-1185">Reference proteome</keyword>
<comment type="caution">
    <text evidence="1">The sequence shown here is derived from an EMBL/GenBank/DDBJ whole genome shotgun (WGS) entry which is preliminary data.</text>
</comment>
<organism evidence="1 2">
    <name type="scientific">Stylosanthes scabra</name>
    <dbReference type="NCBI Taxonomy" id="79078"/>
    <lineage>
        <taxon>Eukaryota</taxon>
        <taxon>Viridiplantae</taxon>
        <taxon>Streptophyta</taxon>
        <taxon>Embryophyta</taxon>
        <taxon>Tracheophyta</taxon>
        <taxon>Spermatophyta</taxon>
        <taxon>Magnoliopsida</taxon>
        <taxon>eudicotyledons</taxon>
        <taxon>Gunneridae</taxon>
        <taxon>Pentapetalae</taxon>
        <taxon>rosids</taxon>
        <taxon>fabids</taxon>
        <taxon>Fabales</taxon>
        <taxon>Fabaceae</taxon>
        <taxon>Papilionoideae</taxon>
        <taxon>50 kb inversion clade</taxon>
        <taxon>dalbergioids sensu lato</taxon>
        <taxon>Dalbergieae</taxon>
        <taxon>Pterocarpus clade</taxon>
        <taxon>Stylosanthes</taxon>
    </lineage>
</organism>
<gene>
    <name evidence="1" type="ORF">PIB30_078583</name>
</gene>
<reference evidence="1 2" key="1">
    <citation type="journal article" date="2023" name="Plants (Basel)">
        <title>Bridging the Gap: Combining Genomics and Transcriptomics Approaches to Understand Stylosanthes scabra, an Orphan Legume from the Brazilian Caatinga.</title>
        <authorList>
            <person name="Ferreira-Neto J.R.C."/>
            <person name="da Silva M.D."/>
            <person name="Binneck E."/>
            <person name="de Melo N.F."/>
            <person name="da Silva R.H."/>
            <person name="de Melo A.L.T.M."/>
            <person name="Pandolfi V."/>
            <person name="Bustamante F.O."/>
            <person name="Brasileiro-Vidal A.C."/>
            <person name="Benko-Iseppon A.M."/>
        </authorList>
    </citation>
    <scope>NUCLEOTIDE SEQUENCE [LARGE SCALE GENOMIC DNA]</scope>
    <source>
        <tissue evidence="1">Leaves</tissue>
    </source>
</reference>